<keyword evidence="4 7" id="KW-0413">Isomerase</keyword>
<dbReference type="InterPro" id="IPR011990">
    <property type="entry name" value="TPR-like_helical_dom_sf"/>
</dbReference>
<dbReference type="Pfam" id="PF00254">
    <property type="entry name" value="FKBP_C"/>
    <property type="match status" value="1"/>
</dbReference>
<keyword evidence="3" id="KW-0802">TPR repeat</keyword>
<reference evidence="7 8" key="1">
    <citation type="submission" date="2015-12" db="EMBL/GenBank/DDBJ databases">
        <title>The genome of Folsomia candida.</title>
        <authorList>
            <person name="Faddeeva A."/>
            <person name="Derks M.F."/>
            <person name="Anvar Y."/>
            <person name="Smit S."/>
            <person name="Van Straalen N."/>
            <person name="Roelofs D."/>
        </authorList>
    </citation>
    <scope>NUCLEOTIDE SEQUENCE [LARGE SCALE GENOMIC DNA]</scope>
    <source>
        <strain evidence="7 8">VU population</strain>
        <tissue evidence="7">Whole body</tissue>
    </source>
</reference>
<keyword evidence="8" id="KW-1185">Reference proteome</keyword>
<dbReference type="GO" id="GO:0003755">
    <property type="term" value="F:peptidyl-prolyl cis-trans isomerase activity"/>
    <property type="evidence" value="ECO:0007669"/>
    <property type="project" value="UniProtKB-KW"/>
</dbReference>
<evidence type="ECO:0000256" key="4">
    <source>
        <dbReference type="PROSITE-ProRule" id="PRU00277"/>
    </source>
</evidence>
<name>A0A226EVQ8_FOLCA</name>
<dbReference type="GO" id="GO:0034587">
    <property type="term" value="P:piRNA processing"/>
    <property type="evidence" value="ECO:0007669"/>
    <property type="project" value="TreeGrafter"/>
</dbReference>
<sequence>MDASSILPSFKQPIRLRELVDSKRVIFEIDKSNLDSDMVLEDDDNATGGYDEDEGPVTDIDPQRYAAREKRRGLLQSYGIDPQINFISFYEEDKMAEMKNLVECGAVRKTIIREGQGPLVPQNCKVFLHYIISGNGLDDPFDSTIMQGYPQCLDLRQPEVIPGLLVAIQSMHIREVAKVWIRSDYAYGALGCPPRIPENLDVFCILEILDLIEENQLKLVPYMTSDERGLLEFREIFDAAKDLRAIANGLYVGAAWWPAVKKYRKAINILEDYGTQTQDDQKQREQFLYTLYMNLSACYLKLGRPQQVCTACKLALRSAEFSKQTVDAKLYFRFAEGKLMLGAGKDAKNLNQEALRRDPTDTAILDQKKRIEADIEHDRLTTKLTYTKIGKAFCSSERTDT</sequence>
<evidence type="ECO:0000256" key="3">
    <source>
        <dbReference type="ARBA" id="ARBA00022803"/>
    </source>
</evidence>
<dbReference type="Gene3D" id="1.25.40.10">
    <property type="entry name" value="Tetratricopeptide repeat domain"/>
    <property type="match status" value="1"/>
</dbReference>
<feature type="region of interest" description="Disordered" evidence="5">
    <location>
        <begin position="38"/>
        <end position="57"/>
    </location>
</feature>
<comment type="caution">
    <text evidence="7">The sequence shown here is derived from an EMBL/GenBank/DDBJ whole genome shotgun (WGS) entry which is preliminary data.</text>
</comment>
<evidence type="ECO:0000313" key="7">
    <source>
        <dbReference type="EMBL" id="OXA61672.1"/>
    </source>
</evidence>
<organism evidence="7 8">
    <name type="scientific">Folsomia candida</name>
    <name type="common">Springtail</name>
    <dbReference type="NCBI Taxonomy" id="158441"/>
    <lineage>
        <taxon>Eukaryota</taxon>
        <taxon>Metazoa</taxon>
        <taxon>Ecdysozoa</taxon>
        <taxon>Arthropoda</taxon>
        <taxon>Hexapoda</taxon>
        <taxon>Collembola</taxon>
        <taxon>Entomobryomorpha</taxon>
        <taxon>Isotomoidea</taxon>
        <taxon>Isotomidae</taxon>
        <taxon>Proisotominae</taxon>
        <taxon>Folsomia</taxon>
    </lineage>
</organism>
<dbReference type="PANTHER" id="PTHR46674:SF1">
    <property type="entry name" value="INACTIVE PEPTIDYL-PROLYL CIS-TRANS ISOMERASE FKBP6"/>
    <property type="match status" value="1"/>
</dbReference>
<dbReference type="GO" id="GO:0007283">
    <property type="term" value="P:spermatogenesis"/>
    <property type="evidence" value="ECO:0007669"/>
    <property type="project" value="TreeGrafter"/>
</dbReference>
<dbReference type="GO" id="GO:0051879">
    <property type="term" value="F:Hsp90 protein binding"/>
    <property type="evidence" value="ECO:0007669"/>
    <property type="project" value="TreeGrafter"/>
</dbReference>
<feature type="domain" description="PPIase FKBP-type" evidence="6">
    <location>
        <begin position="123"/>
        <end position="212"/>
    </location>
</feature>
<dbReference type="InterPro" id="IPR001179">
    <property type="entry name" value="PPIase_FKBP_dom"/>
</dbReference>
<evidence type="ECO:0000256" key="1">
    <source>
        <dbReference type="ARBA" id="ARBA00009648"/>
    </source>
</evidence>
<dbReference type="InterPro" id="IPR046357">
    <property type="entry name" value="PPIase_dom_sf"/>
</dbReference>
<dbReference type="Proteomes" id="UP000198287">
    <property type="component" value="Unassembled WGS sequence"/>
</dbReference>
<dbReference type="EC" id="5.2.1.8" evidence="4"/>
<evidence type="ECO:0000256" key="2">
    <source>
        <dbReference type="ARBA" id="ARBA00022737"/>
    </source>
</evidence>
<dbReference type="SUPFAM" id="SSF48452">
    <property type="entry name" value="TPR-like"/>
    <property type="match status" value="1"/>
</dbReference>
<protein>
    <recommendedName>
        <fullName evidence="4">peptidylprolyl isomerase</fullName>
        <ecNumber evidence="4">5.2.1.8</ecNumber>
    </recommendedName>
</protein>
<dbReference type="InterPro" id="IPR042282">
    <property type="entry name" value="FKBP6/shu"/>
</dbReference>
<dbReference type="EMBL" id="LNIX01000001">
    <property type="protein sequence ID" value="OXA61672.1"/>
    <property type="molecule type" value="Genomic_DNA"/>
</dbReference>
<dbReference type="OrthoDB" id="8116123at2759"/>
<dbReference type="AlphaFoldDB" id="A0A226EVQ8"/>
<dbReference type="PROSITE" id="PS50059">
    <property type="entry name" value="FKBP_PPIASE"/>
    <property type="match status" value="1"/>
</dbReference>
<comment type="catalytic activity">
    <reaction evidence="4">
        <text>[protein]-peptidylproline (omega=180) = [protein]-peptidylproline (omega=0)</text>
        <dbReference type="Rhea" id="RHEA:16237"/>
        <dbReference type="Rhea" id="RHEA-COMP:10747"/>
        <dbReference type="Rhea" id="RHEA-COMP:10748"/>
        <dbReference type="ChEBI" id="CHEBI:83833"/>
        <dbReference type="ChEBI" id="CHEBI:83834"/>
        <dbReference type="EC" id="5.2.1.8"/>
    </reaction>
</comment>
<keyword evidence="2" id="KW-0677">Repeat</keyword>
<feature type="compositionally biased region" description="Acidic residues" evidence="5">
    <location>
        <begin position="38"/>
        <end position="56"/>
    </location>
</feature>
<comment type="similarity">
    <text evidence="1">Belongs to the FKBP6 family.</text>
</comment>
<evidence type="ECO:0000256" key="5">
    <source>
        <dbReference type="SAM" id="MobiDB-lite"/>
    </source>
</evidence>
<dbReference type="PANTHER" id="PTHR46674">
    <property type="entry name" value="INACTIVE PEPTIDYL-PROLYL CIS-TRANS ISOMERASE FKBP6"/>
    <property type="match status" value="1"/>
</dbReference>
<evidence type="ECO:0000313" key="8">
    <source>
        <dbReference type="Proteomes" id="UP000198287"/>
    </source>
</evidence>
<gene>
    <name evidence="7" type="ORF">Fcan01_03646</name>
</gene>
<keyword evidence="4" id="KW-0697">Rotamase</keyword>
<dbReference type="Gene3D" id="3.10.50.40">
    <property type="match status" value="1"/>
</dbReference>
<evidence type="ECO:0000259" key="6">
    <source>
        <dbReference type="PROSITE" id="PS50059"/>
    </source>
</evidence>
<proteinExistence type="inferred from homology"/>
<dbReference type="GO" id="GO:0005737">
    <property type="term" value="C:cytoplasm"/>
    <property type="evidence" value="ECO:0007669"/>
    <property type="project" value="TreeGrafter"/>
</dbReference>
<dbReference type="OMA" id="KHEIAIF"/>
<dbReference type="STRING" id="158441.A0A226EVQ8"/>
<dbReference type="SUPFAM" id="SSF54534">
    <property type="entry name" value="FKBP-like"/>
    <property type="match status" value="1"/>
</dbReference>
<accession>A0A226EVQ8</accession>